<dbReference type="RefSeq" id="XP_009551379.1">
    <property type="nucleotide sequence ID" value="XM_009553084.1"/>
</dbReference>
<dbReference type="InParanoid" id="W4JSD9"/>
<dbReference type="HOGENOM" id="CLU_824012_0_0_1"/>
<dbReference type="EMBL" id="KI925464">
    <property type="protein sequence ID" value="ETW76482.1"/>
    <property type="molecule type" value="Genomic_DNA"/>
</dbReference>
<protein>
    <submittedName>
        <fullName evidence="2">Uncharacterized protein</fullName>
    </submittedName>
</protein>
<proteinExistence type="predicted"/>
<accession>W4JSD9</accession>
<feature type="region of interest" description="Disordered" evidence="1">
    <location>
        <begin position="289"/>
        <end position="313"/>
    </location>
</feature>
<organism evidence="2 3">
    <name type="scientific">Heterobasidion irregulare (strain TC 32-1)</name>
    <dbReference type="NCBI Taxonomy" id="747525"/>
    <lineage>
        <taxon>Eukaryota</taxon>
        <taxon>Fungi</taxon>
        <taxon>Dikarya</taxon>
        <taxon>Basidiomycota</taxon>
        <taxon>Agaricomycotina</taxon>
        <taxon>Agaricomycetes</taxon>
        <taxon>Russulales</taxon>
        <taxon>Bondarzewiaceae</taxon>
        <taxon>Heterobasidion</taxon>
        <taxon>Heterobasidion annosum species complex</taxon>
    </lineage>
</organism>
<reference evidence="2 3" key="1">
    <citation type="journal article" date="2012" name="New Phytol.">
        <title>Insight into trade-off between wood decay and parasitism from the genome of a fungal forest pathogen.</title>
        <authorList>
            <person name="Olson A."/>
            <person name="Aerts A."/>
            <person name="Asiegbu F."/>
            <person name="Belbahri L."/>
            <person name="Bouzid O."/>
            <person name="Broberg A."/>
            <person name="Canback B."/>
            <person name="Coutinho P.M."/>
            <person name="Cullen D."/>
            <person name="Dalman K."/>
            <person name="Deflorio G."/>
            <person name="van Diepen L.T."/>
            <person name="Dunand C."/>
            <person name="Duplessis S."/>
            <person name="Durling M."/>
            <person name="Gonthier P."/>
            <person name="Grimwood J."/>
            <person name="Fossdal C.G."/>
            <person name="Hansson D."/>
            <person name="Henrissat B."/>
            <person name="Hietala A."/>
            <person name="Himmelstrand K."/>
            <person name="Hoffmeister D."/>
            <person name="Hogberg N."/>
            <person name="James T.Y."/>
            <person name="Karlsson M."/>
            <person name="Kohler A."/>
            <person name="Kues U."/>
            <person name="Lee Y.H."/>
            <person name="Lin Y.C."/>
            <person name="Lind M."/>
            <person name="Lindquist E."/>
            <person name="Lombard V."/>
            <person name="Lucas S."/>
            <person name="Lunden K."/>
            <person name="Morin E."/>
            <person name="Murat C."/>
            <person name="Park J."/>
            <person name="Raffaello T."/>
            <person name="Rouze P."/>
            <person name="Salamov A."/>
            <person name="Schmutz J."/>
            <person name="Solheim H."/>
            <person name="Stahlberg J."/>
            <person name="Velez H."/>
            <person name="de Vries R.P."/>
            <person name="Wiebenga A."/>
            <person name="Woodward S."/>
            <person name="Yakovlev I."/>
            <person name="Garbelotto M."/>
            <person name="Martin F."/>
            <person name="Grigoriev I.V."/>
            <person name="Stenlid J."/>
        </authorList>
    </citation>
    <scope>NUCLEOTIDE SEQUENCE [LARGE SCALE GENOMIC DNA]</scope>
    <source>
        <strain evidence="2 3">TC 32-1</strain>
    </source>
</reference>
<evidence type="ECO:0000313" key="3">
    <source>
        <dbReference type="Proteomes" id="UP000030671"/>
    </source>
</evidence>
<gene>
    <name evidence="2" type="ORF">HETIRDRAFT_118789</name>
</gene>
<feature type="compositionally biased region" description="Basic and acidic residues" evidence="1">
    <location>
        <begin position="293"/>
        <end position="302"/>
    </location>
</feature>
<dbReference type="Proteomes" id="UP000030671">
    <property type="component" value="Unassembled WGS sequence"/>
</dbReference>
<keyword evidence="3" id="KW-1185">Reference proteome</keyword>
<dbReference type="GeneID" id="20666608"/>
<evidence type="ECO:0000256" key="1">
    <source>
        <dbReference type="SAM" id="MobiDB-lite"/>
    </source>
</evidence>
<dbReference type="AlphaFoldDB" id="W4JSD9"/>
<sequence>MSQQRSQHFDAIIQQLDAPTSNVRKMVDYLLGNKWELIDAATANALMYQLPFFETFFRDYIFSNRFDTQDRYGGLRGRLHDLFDGATIKEIQVWLKKRDSTASKARALAIFSCRIINANRNPRQLITWMLEKGNTQQLNGFTNNALNSLSGLMNEFLWKYSSKRIQRTPFKAMAELPDITPNYCTDLFKPMISGPLPPYMESRSRQVSAYAANGRKTQMVGYIGQIGLVFGCFKLQVPRPKLRRKSRHCFGKNYIEGFMNTLEATSHIQPLSGAHGFEMKQNVVLARDKRKKQMGEFRERPRSKTRASVPISLEQSSRFRDSLISVSSSRSEALELE</sequence>
<name>W4JSD9_HETIT</name>
<dbReference type="KEGG" id="hir:HETIRDRAFT_118789"/>
<evidence type="ECO:0000313" key="2">
    <source>
        <dbReference type="EMBL" id="ETW76482.1"/>
    </source>
</evidence>